<organism evidence="1 2">
    <name type="scientific">Dreissena polymorpha</name>
    <name type="common">Zebra mussel</name>
    <name type="synonym">Mytilus polymorpha</name>
    <dbReference type="NCBI Taxonomy" id="45954"/>
    <lineage>
        <taxon>Eukaryota</taxon>
        <taxon>Metazoa</taxon>
        <taxon>Spiralia</taxon>
        <taxon>Lophotrochozoa</taxon>
        <taxon>Mollusca</taxon>
        <taxon>Bivalvia</taxon>
        <taxon>Autobranchia</taxon>
        <taxon>Heteroconchia</taxon>
        <taxon>Euheterodonta</taxon>
        <taxon>Imparidentia</taxon>
        <taxon>Neoheterodontei</taxon>
        <taxon>Myida</taxon>
        <taxon>Dreissenoidea</taxon>
        <taxon>Dreissenidae</taxon>
        <taxon>Dreissena</taxon>
    </lineage>
</organism>
<dbReference type="PANTHER" id="PTHR34415">
    <property type="entry name" value="INTEGRASE CATALYTIC DOMAIN-CONTAINING PROTEIN"/>
    <property type="match status" value="1"/>
</dbReference>
<gene>
    <name evidence="1" type="ORF">DPMN_108180</name>
</gene>
<evidence type="ECO:0000313" key="2">
    <source>
        <dbReference type="Proteomes" id="UP000828390"/>
    </source>
</evidence>
<proteinExistence type="predicted"/>
<comment type="caution">
    <text evidence="1">The sequence shown here is derived from an EMBL/GenBank/DDBJ whole genome shotgun (WGS) entry which is preliminary data.</text>
</comment>
<sequence length="113" mass="13115">MTDVETLAEMADVVEQSSVTNTAITYPLWPWSDWKFFIEPRLKAVQGIRKFQYFRFDSDAPGIVFFRERRDTEEISVKLINNNAVDFAHNERPSVLSPAGLSESRRRYLTISP</sequence>
<dbReference type="AlphaFoldDB" id="A0A9D4K818"/>
<name>A0A9D4K818_DREPO</name>
<reference evidence="1" key="1">
    <citation type="journal article" date="2019" name="bioRxiv">
        <title>The Genome of the Zebra Mussel, Dreissena polymorpha: A Resource for Invasive Species Research.</title>
        <authorList>
            <person name="McCartney M.A."/>
            <person name="Auch B."/>
            <person name="Kono T."/>
            <person name="Mallez S."/>
            <person name="Zhang Y."/>
            <person name="Obille A."/>
            <person name="Becker A."/>
            <person name="Abrahante J.E."/>
            <person name="Garbe J."/>
            <person name="Badalamenti J.P."/>
            <person name="Herman A."/>
            <person name="Mangelson H."/>
            <person name="Liachko I."/>
            <person name="Sullivan S."/>
            <person name="Sone E.D."/>
            <person name="Koren S."/>
            <person name="Silverstein K.A.T."/>
            <person name="Beckman K.B."/>
            <person name="Gohl D.M."/>
        </authorList>
    </citation>
    <scope>NUCLEOTIDE SEQUENCE</scope>
    <source>
        <strain evidence="1">Duluth1</strain>
        <tissue evidence="1">Whole animal</tissue>
    </source>
</reference>
<dbReference type="Proteomes" id="UP000828390">
    <property type="component" value="Unassembled WGS sequence"/>
</dbReference>
<evidence type="ECO:0000313" key="1">
    <source>
        <dbReference type="EMBL" id="KAH3834847.1"/>
    </source>
</evidence>
<protein>
    <submittedName>
        <fullName evidence="1">Uncharacterized protein</fullName>
    </submittedName>
</protein>
<reference evidence="1" key="2">
    <citation type="submission" date="2020-11" db="EMBL/GenBank/DDBJ databases">
        <authorList>
            <person name="McCartney M.A."/>
            <person name="Auch B."/>
            <person name="Kono T."/>
            <person name="Mallez S."/>
            <person name="Becker A."/>
            <person name="Gohl D.M."/>
            <person name="Silverstein K.A.T."/>
            <person name="Koren S."/>
            <person name="Bechman K.B."/>
            <person name="Herman A."/>
            <person name="Abrahante J.E."/>
            <person name="Garbe J."/>
        </authorList>
    </citation>
    <scope>NUCLEOTIDE SEQUENCE</scope>
    <source>
        <strain evidence="1">Duluth1</strain>
        <tissue evidence="1">Whole animal</tissue>
    </source>
</reference>
<dbReference type="PANTHER" id="PTHR34415:SF1">
    <property type="entry name" value="INTEGRASE CATALYTIC DOMAIN-CONTAINING PROTEIN"/>
    <property type="match status" value="1"/>
</dbReference>
<accession>A0A9D4K818</accession>
<keyword evidence="2" id="KW-1185">Reference proteome</keyword>
<dbReference type="EMBL" id="JAIWYP010000004">
    <property type="protein sequence ID" value="KAH3834847.1"/>
    <property type="molecule type" value="Genomic_DNA"/>
</dbReference>